<proteinExistence type="predicted"/>
<protein>
    <recommendedName>
        <fullName evidence="1">ZSWIM1/3 RNaseH-like domain-containing protein</fullName>
    </recommendedName>
</protein>
<dbReference type="PANTHER" id="PTHR31569:SF4">
    <property type="entry name" value="SWIM-TYPE DOMAIN-CONTAINING PROTEIN"/>
    <property type="match status" value="1"/>
</dbReference>
<dbReference type="Proteomes" id="UP000774804">
    <property type="component" value="Unassembled WGS sequence"/>
</dbReference>
<reference evidence="3" key="1">
    <citation type="submission" date="2018-10" db="EMBL/GenBank/DDBJ databases">
        <title>Effector identification in a new, highly contiguous assembly of the strawberry crown rot pathogen Phytophthora cactorum.</title>
        <authorList>
            <person name="Armitage A.D."/>
            <person name="Nellist C.F."/>
            <person name="Bates H."/>
            <person name="Vickerstaff R.J."/>
            <person name="Harrison R.J."/>
        </authorList>
    </citation>
    <scope>NUCLEOTIDE SEQUENCE</scope>
    <source>
        <strain evidence="2">4032</strain>
        <strain evidence="3">4040</strain>
        <strain evidence="4">P421</strain>
    </source>
</reference>
<dbReference type="VEuPathDB" id="FungiDB:PC110_g14434"/>
<evidence type="ECO:0000313" key="2">
    <source>
        <dbReference type="EMBL" id="KAG2909728.1"/>
    </source>
</evidence>
<gene>
    <name evidence="2" type="ORF">PC115_g13166</name>
    <name evidence="3" type="ORF">PC117_g17514</name>
    <name evidence="4" type="ORF">PC129_g14842</name>
</gene>
<evidence type="ECO:0000313" key="4">
    <source>
        <dbReference type="EMBL" id="KAG3214235.1"/>
    </source>
</evidence>
<dbReference type="EMBL" id="RCMK01000663">
    <property type="protein sequence ID" value="KAG2917252.1"/>
    <property type="molecule type" value="Genomic_DNA"/>
</dbReference>
<evidence type="ECO:0000313" key="3">
    <source>
        <dbReference type="EMBL" id="KAG2917252.1"/>
    </source>
</evidence>
<dbReference type="EMBL" id="RCMV01000656">
    <property type="protein sequence ID" value="KAG3214235.1"/>
    <property type="molecule type" value="Genomic_DNA"/>
</dbReference>
<evidence type="ECO:0000259" key="1">
    <source>
        <dbReference type="Pfam" id="PF21056"/>
    </source>
</evidence>
<dbReference type="PANTHER" id="PTHR31569">
    <property type="entry name" value="SWIM-TYPE DOMAIN-CONTAINING PROTEIN"/>
    <property type="match status" value="1"/>
</dbReference>
<name>A0A8T1C7G1_9STRA</name>
<accession>A0A8T1C7G1</accession>
<sequence length="261" mass="30383">MLAQVTKRRDGSWGIVMKCEVYCHNHRVSEDIYRSHPGIRQVPANSRLMSGIELLVEAQAGTTSVFNYIRENSNHRVTMDDVHNLLRRMRQQGAELSDDDAVAEMIVDFNRKSSANVSSVHESARGDFGVISFTSGHMRAMLDNFPEMIQMDCTHKTNQYNYQLLTMFAMDQFGEGQPVQYSLIETNGNWHMAKSLDHFKRANEHWRFVRIVIVDKDMREVEVIREKLPEARVLNCRFHVIKWLHKTIRKSKTYGITKTMF</sequence>
<dbReference type="EMBL" id="RCMI01000463">
    <property type="protein sequence ID" value="KAG2909728.1"/>
    <property type="molecule type" value="Genomic_DNA"/>
</dbReference>
<feature type="domain" description="ZSWIM1/3 RNaseH-like" evidence="1">
    <location>
        <begin position="108"/>
        <end position="234"/>
    </location>
</feature>
<evidence type="ECO:0000313" key="5">
    <source>
        <dbReference type="Proteomes" id="UP000736787"/>
    </source>
</evidence>
<dbReference type="Proteomes" id="UP000760860">
    <property type="component" value="Unassembled WGS sequence"/>
</dbReference>
<organism evidence="3 5">
    <name type="scientific">Phytophthora cactorum</name>
    <dbReference type="NCBI Taxonomy" id="29920"/>
    <lineage>
        <taxon>Eukaryota</taxon>
        <taxon>Sar</taxon>
        <taxon>Stramenopiles</taxon>
        <taxon>Oomycota</taxon>
        <taxon>Peronosporomycetes</taxon>
        <taxon>Peronosporales</taxon>
        <taxon>Peronosporaceae</taxon>
        <taxon>Phytophthora</taxon>
    </lineage>
</organism>
<dbReference type="Proteomes" id="UP000736787">
    <property type="component" value="Unassembled WGS sequence"/>
</dbReference>
<dbReference type="Pfam" id="PF21056">
    <property type="entry name" value="ZSWIM1-3_RNaseH-like"/>
    <property type="match status" value="1"/>
</dbReference>
<dbReference type="InterPro" id="IPR052579">
    <property type="entry name" value="Zinc_finger_SWIM"/>
</dbReference>
<dbReference type="AlphaFoldDB" id="A0A8T1C7G1"/>
<dbReference type="InterPro" id="IPR048324">
    <property type="entry name" value="ZSWIM1-3_RNaseH-like"/>
</dbReference>
<comment type="caution">
    <text evidence="3">The sequence shown here is derived from an EMBL/GenBank/DDBJ whole genome shotgun (WGS) entry which is preliminary data.</text>
</comment>